<dbReference type="GeneID" id="86971092"/>
<sequence>MTYQKSLETLVRRNDDLVERLNFILSAVDGMTHDKAIKDYIHDIQWDFNDQSAAFEDLRQTYENALSEQHEYEKRQFRKLAIKIDIDSFSYYNLSKDRYPDKEMFAGGDLVNYLIELIEKRTGKEANENDVYSYIKRLLSLDSIIYRVTGFSLGDDDVCINTDQLESLRKLFVKKVEADSDDKNNSDK</sequence>
<organism evidence="1 2">
    <name type="scientific">Aerococcus urinae</name>
    <dbReference type="NCBI Taxonomy" id="1376"/>
    <lineage>
        <taxon>Bacteria</taxon>
        <taxon>Bacillati</taxon>
        <taxon>Bacillota</taxon>
        <taxon>Bacilli</taxon>
        <taxon>Lactobacillales</taxon>
        <taxon>Aerococcaceae</taxon>
        <taxon>Aerococcus</taxon>
    </lineage>
</organism>
<accession>A0A2I1L5S7</accession>
<dbReference type="EMBL" id="QMHM01000013">
    <property type="protein sequence ID" value="RAV78438.1"/>
    <property type="molecule type" value="Genomic_DNA"/>
</dbReference>
<name>A0A2I1L5S7_9LACT</name>
<dbReference type="RefSeq" id="WP_070598092.1">
    <property type="nucleotide sequence ID" value="NZ_JASODG010000009.1"/>
</dbReference>
<reference evidence="1 2" key="1">
    <citation type="submission" date="2018-04" db="EMBL/GenBank/DDBJ databases">
        <title>Aerococcus urinae genomes.</title>
        <authorList>
            <person name="Hilt E."/>
            <person name="Gilbert N.M."/>
            <person name="Thomas-White K."/>
            <person name="Putonti C."/>
            <person name="Lewis A.L."/>
            <person name="Visck K.L."/>
            <person name="Wolfe A.J."/>
        </authorList>
    </citation>
    <scope>NUCLEOTIDE SEQUENCE [LARGE SCALE GENOMIC DNA]</scope>
    <source>
        <strain evidence="1 2">UMB7480</strain>
    </source>
</reference>
<evidence type="ECO:0000313" key="2">
    <source>
        <dbReference type="Proteomes" id="UP000251923"/>
    </source>
</evidence>
<dbReference type="AlphaFoldDB" id="A0A2I1L5S7"/>
<gene>
    <name evidence="1" type="ORF">DBT54_07275</name>
</gene>
<dbReference type="Proteomes" id="UP000251923">
    <property type="component" value="Unassembled WGS sequence"/>
</dbReference>
<protein>
    <submittedName>
        <fullName evidence="1">Uncharacterized protein</fullName>
    </submittedName>
</protein>
<evidence type="ECO:0000313" key="1">
    <source>
        <dbReference type="EMBL" id="RAV78438.1"/>
    </source>
</evidence>
<comment type="caution">
    <text evidence="1">The sequence shown here is derived from an EMBL/GenBank/DDBJ whole genome shotgun (WGS) entry which is preliminary data.</text>
</comment>
<proteinExistence type="predicted"/>